<dbReference type="InterPro" id="IPR018608">
    <property type="entry name" value="Gti1/Pac2"/>
</dbReference>
<name>A0ABR3VR68_HUMIN</name>
<dbReference type="PANTHER" id="PTHR28027">
    <property type="entry name" value="TRANSCRIPTIONAL REGULATOR MIT1"/>
    <property type="match status" value="1"/>
</dbReference>
<dbReference type="Pfam" id="PF09729">
    <property type="entry name" value="Gti1_Pac2"/>
    <property type="match status" value="1"/>
</dbReference>
<evidence type="ECO:0000256" key="1">
    <source>
        <dbReference type="ARBA" id="ARBA00008359"/>
    </source>
</evidence>
<dbReference type="EMBL" id="JAZGSY010000005">
    <property type="protein sequence ID" value="KAL1844030.1"/>
    <property type="molecule type" value="Genomic_DNA"/>
</dbReference>
<sequence length="188" mass="20309">MSSLREPTFFGFVATTLDAAIVVDAAIQGQLPLWNSAPTENELDLLISSGSIFVHGGGTSDIIRWRDRRLWSDRRAISHGFDIYRELAREPHEALTAAELQAEDAFWNQAPRGKAGRKVTIVNDSGLAPAENPAGWKAAGPVPQPTQNNLAALQQLGVLPSPEGSAAEQGSCSEEETEEEEAEMEDAE</sequence>
<proteinExistence type="inferred from homology"/>
<feature type="compositionally biased region" description="Acidic residues" evidence="2">
    <location>
        <begin position="173"/>
        <end position="188"/>
    </location>
</feature>
<evidence type="ECO:0000313" key="3">
    <source>
        <dbReference type="EMBL" id="KAL1844030.1"/>
    </source>
</evidence>
<evidence type="ECO:0000256" key="2">
    <source>
        <dbReference type="SAM" id="MobiDB-lite"/>
    </source>
</evidence>
<comment type="caution">
    <text evidence="3">The sequence shown here is derived from an EMBL/GenBank/DDBJ whole genome shotgun (WGS) entry which is preliminary data.</text>
</comment>
<dbReference type="Proteomes" id="UP001583172">
    <property type="component" value="Unassembled WGS sequence"/>
</dbReference>
<reference evidence="3 4" key="1">
    <citation type="journal article" date="2024" name="Commun. Biol.">
        <title>Comparative genomic analysis of thermophilic fungi reveals convergent evolutionary adaptations and gene losses.</title>
        <authorList>
            <person name="Steindorff A.S."/>
            <person name="Aguilar-Pontes M.V."/>
            <person name="Robinson A.J."/>
            <person name="Andreopoulos B."/>
            <person name="LaButti K."/>
            <person name="Kuo A."/>
            <person name="Mondo S."/>
            <person name="Riley R."/>
            <person name="Otillar R."/>
            <person name="Haridas S."/>
            <person name="Lipzen A."/>
            <person name="Grimwood J."/>
            <person name="Schmutz J."/>
            <person name="Clum A."/>
            <person name="Reid I.D."/>
            <person name="Moisan M.C."/>
            <person name="Butler G."/>
            <person name="Nguyen T.T.M."/>
            <person name="Dewar K."/>
            <person name="Conant G."/>
            <person name="Drula E."/>
            <person name="Henrissat B."/>
            <person name="Hansel C."/>
            <person name="Singer S."/>
            <person name="Hutchinson M.I."/>
            <person name="de Vries R.P."/>
            <person name="Natvig D.O."/>
            <person name="Powell A.J."/>
            <person name="Tsang A."/>
            <person name="Grigoriev I.V."/>
        </authorList>
    </citation>
    <scope>NUCLEOTIDE SEQUENCE [LARGE SCALE GENOMIC DNA]</scope>
    <source>
        <strain evidence="3 4">CBS 620.91</strain>
    </source>
</reference>
<evidence type="ECO:0000313" key="4">
    <source>
        <dbReference type="Proteomes" id="UP001583172"/>
    </source>
</evidence>
<feature type="region of interest" description="Disordered" evidence="2">
    <location>
        <begin position="159"/>
        <end position="188"/>
    </location>
</feature>
<dbReference type="PANTHER" id="PTHR28027:SF2">
    <property type="entry name" value="TRANSCRIPTIONAL REGULATOR MIT1"/>
    <property type="match status" value="1"/>
</dbReference>
<keyword evidence="4" id="KW-1185">Reference proteome</keyword>
<organism evidence="3 4">
    <name type="scientific">Humicola insolens</name>
    <name type="common">Soft-rot fungus</name>
    <dbReference type="NCBI Taxonomy" id="85995"/>
    <lineage>
        <taxon>Eukaryota</taxon>
        <taxon>Fungi</taxon>
        <taxon>Dikarya</taxon>
        <taxon>Ascomycota</taxon>
        <taxon>Pezizomycotina</taxon>
        <taxon>Sordariomycetes</taxon>
        <taxon>Sordariomycetidae</taxon>
        <taxon>Sordariales</taxon>
        <taxon>Chaetomiaceae</taxon>
        <taxon>Mycothermus</taxon>
    </lineage>
</organism>
<gene>
    <name evidence="3" type="ORF">VTJ49DRAFT_5781</name>
</gene>
<accession>A0ABR3VR68</accession>
<protein>
    <submittedName>
        <fullName evidence="3">Uncharacterized protein</fullName>
    </submittedName>
</protein>
<comment type="similarity">
    <text evidence="1">Belongs to the MIT1/WOR1 family.</text>
</comment>